<dbReference type="Proteomes" id="UP000056750">
    <property type="component" value="Chromosome"/>
</dbReference>
<evidence type="ECO:0000313" key="2">
    <source>
        <dbReference type="EMBL" id="AMJ72962.1"/>
    </source>
</evidence>
<gene>
    <name evidence="2" type="ORF">AVL57_02595</name>
    <name evidence="3" type="ORF">Q4527_08480</name>
</gene>
<evidence type="ECO:0008006" key="6">
    <source>
        <dbReference type="Google" id="ProtNLM"/>
    </source>
</evidence>
<evidence type="ECO:0000256" key="1">
    <source>
        <dbReference type="SAM" id="Phobius"/>
    </source>
</evidence>
<dbReference type="RefSeq" id="WP_057794587.1">
    <property type="nucleotide sequence ID" value="NZ_CANLMS010000004.1"/>
</dbReference>
<keyword evidence="1" id="KW-1133">Transmembrane helix</keyword>
<name>A0AAW7Z4D1_9ALTE</name>
<dbReference type="KEGG" id="asq:AVL57_02595"/>
<evidence type="ECO:0000313" key="3">
    <source>
        <dbReference type="EMBL" id="MDO6577426.1"/>
    </source>
</evidence>
<reference evidence="3" key="2">
    <citation type="submission" date="2023-07" db="EMBL/GenBank/DDBJ databases">
        <title>Genome content predicts the carbon catabolic preferences of heterotrophic bacteria.</title>
        <authorList>
            <person name="Gralka M."/>
        </authorList>
    </citation>
    <scope>NUCLEOTIDE SEQUENCE</scope>
    <source>
        <strain evidence="3">F2M12</strain>
    </source>
</reference>
<reference evidence="2 4" key="1">
    <citation type="submission" date="2015-12" db="EMBL/GenBank/DDBJ databases">
        <title>Intraspecies pangenome expansion in the marine bacterium Alteromonas.</title>
        <authorList>
            <person name="Lopez-Perez M."/>
            <person name="Rodriguez-Valera F."/>
        </authorList>
    </citation>
    <scope>NUCLEOTIDE SEQUENCE [LARGE SCALE GENOMIC DNA]</scope>
    <source>
        <strain evidence="2 4">LMG 21861</strain>
    </source>
</reference>
<dbReference type="AlphaFoldDB" id="A0AAW7Z4D1"/>
<organism evidence="3 5">
    <name type="scientific">Alteromonas stellipolaris</name>
    <dbReference type="NCBI Taxonomy" id="233316"/>
    <lineage>
        <taxon>Bacteria</taxon>
        <taxon>Pseudomonadati</taxon>
        <taxon>Pseudomonadota</taxon>
        <taxon>Gammaproteobacteria</taxon>
        <taxon>Alteromonadales</taxon>
        <taxon>Alteromonadaceae</taxon>
        <taxon>Alteromonas/Salinimonas group</taxon>
        <taxon>Alteromonas</taxon>
    </lineage>
</organism>
<accession>A0AAW7Z4D1</accession>
<evidence type="ECO:0000313" key="5">
    <source>
        <dbReference type="Proteomes" id="UP001170717"/>
    </source>
</evidence>
<dbReference type="EMBL" id="JAUOQI010000005">
    <property type="protein sequence ID" value="MDO6577426.1"/>
    <property type="molecule type" value="Genomic_DNA"/>
</dbReference>
<proteinExistence type="predicted"/>
<keyword evidence="1" id="KW-0472">Membrane</keyword>
<dbReference type="Proteomes" id="UP001170717">
    <property type="component" value="Unassembled WGS sequence"/>
</dbReference>
<protein>
    <recommendedName>
        <fullName evidence="6">MSHA biogenesis protein MshF</fullName>
    </recommendedName>
</protein>
<sequence>MVTKSEAAKNNNRSLFINIIVITLFASLMAVFIVRLNTSEANFEGQMLRQLALKLEESAVTAHWKWQSEGRPVRILLTHYDRQGNEVGRTPVLMSHEGWPEVSPSVQGCKSLWNALLTVPMIVNGFNVRGEYFRGELVDDEAVNARCRFSLSAGDYFDYFVFRGDVVPEDEQ</sequence>
<evidence type="ECO:0000313" key="4">
    <source>
        <dbReference type="Proteomes" id="UP000056750"/>
    </source>
</evidence>
<feature type="transmembrane region" description="Helical" evidence="1">
    <location>
        <begin position="15"/>
        <end position="34"/>
    </location>
</feature>
<keyword evidence="4" id="KW-1185">Reference proteome</keyword>
<dbReference type="EMBL" id="CP013926">
    <property type="protein sequence ID" value="AMJ72962.1"/>
    <property type="molecule type" value="Genomic_DNA"/>
</dbReference>
<keyword evidence="1" id="KW-0812">Transmembrane</keyword>